<name>A0A9P6ZJC9_9AGAM</name>
<evidence type="ECO:0000313" key="2">
    <source>
        <dbReference type="EMBL" id="KAG1766347.1"/>
    </source>
</evidence>
<comment type="caution">
    <text evidence="2">The sequence shown here is derived from an EMBL/GenBank/DDBJ whole genome shotgun (WGS) entry which is preliminary data.</text>
</comment>
<dbReference type="EMBL" id="JABBWD010000097">
    <property type="protein sequence ID" value="KAG1766347.1"/>
    <property type="molecule type" value="Genomic_DNA"/>
</dbReference>
<organism evidence="2 3">
    <name type="scientific">Suillus placidus</name>
    <dbReference type="NCBI Taxonomy" id="48579"/>
    <lineage>
        <taxon>Eukaryota</taxon>
        <taxon>Fungi</taxon>
        <taxon>Dikarya</taxon>
        <taxon>Basidiomycota</taxon>
        <taxon>Agaricomycotina</taxon>
        <taxon>Agaricomycetes</taxon>
        <taxon>Agaricomycetidae</taxon>
        <taxon>Boletales</taxon>
        <taxon>Suillineae</taxon>
        <taxon>Suillaceae</taxon>
        <taxon>Suillus</taxon>
    </lineage>
</organism>
<feature type="region of interest" description="Disordered" evidence="1">
    <location>
        <begin position="93"/>
        <end position="112"/>
    </location>
</feature>
<protein>
    <submittedName>
        <fullName evidence="2">Uncharacterized protein</fullName>
    </submittedName>
</protein>
<reference evidence="2" key="1">
    <citation type="journal article" date="2020" name="New Phytol.">
        <title>Comparative genomics reveals dynamic genome evolution in host specialist ectomycorrhizal fungi.</title>
        <authorList>
            <person name="Lofgren L.A."/>
            <person name="Nguyen N.H."/>
            <person name="Vilgalys R."/>
            <person name="Ruytinx J."/>
            <person name="Liao H.L."/>
            <person name="Branco S."/>
            <person name="Kuo A."/>
            <person name="LaButti K."/>
            <person name="Lipzen A."/>
            <person name="Andreopoulos W."/>
            <person name="Pangilinan J."/>
            <person name="Riley R."/>
            <person name="Hundley H."/>
            <person name="Na H."/>
            <person name="Barry K."/>
            <person name="Grigoriev I.V."/>
            <person name="Stajich J.E."/>
            <person name="Kennedy P.G."/>
        </authorList>
    </citation>
    <scope>NUCLEOTIDE SEQUENCE</scope>
    <source>
        <strain evidence="2">DOB743</strain>
    </source>
</reference>
<proteinExistence type="predicted"/>
<dbReference type="Proteomes" id="UP000714275">
    <property type="component" value="Unassembled WGS sequence"/>
</dbReference>
<evidence type="ECO:0000313" key="3">
    <source>
        <dbReference type="Proteomes" id="UP000714275"/>
    </source>
</evidence>
<dbReference type="AlphaFoldDB" id="A0A9P6ZJC9"/>
<evidence type="ECO:0000256" key="1">
    <source>
        <dbReference type="SAM" id="MobiDB-lite"/>
    </source>
</evidence>
<gene>
    <name evidence="2" type="ORF">EV702DRAFT_1050742</name>
</gene>
<accession>A0A9P6ZJC9</accession>
<dbReference type="OrthoDB" id="2688210at2759"/>
<feature type="compositionally biased region" description="Basic residues" evidence="1">
    <location>
        <begin position="101"/>
        <end position="112"/>
    </location>
</feature>
<keyword evidence="3" id="KW-1185">Reference proteome</keyword>
<sequence length="112" mass="12473">MNCLLSDPQVEICPDLTSAFYQTSRAPLVAANNTEDQAAALLQAVWTATNAALQVQWQAQVALDQVASEDQQHLLDQESAQLLQAQRLEEAAVEEEERKKNQLKHIPIPKRP</sequence>